<evidence type="ECO:0000256" key="6">
    <source>
        <dbReference type="ARBA" id="ARBA00023125"/>
    </source>
</evidence>
<evidence type="ECO:0000259" key="9">
    <source>
        <dbReference type="PROSITE" id="PS01124"/>
    </source>
</evidence>
<keyword evidence="3 8" id="KW-0597">Phosphoprotein</keyword>
<dbReference type="PRINTS" id="PR00032">
    <property type="entry name" value="HTHARAC"/>
</dbReference>
<dbReference type="RefSeq" id="WP_257449508.1">
    <property type="nucleotide sequence ID" value="NZ_JANIPJ010000015.1"/>
</dbReference>
<comment type="subcellular location">
    <subcellularLocation>
        <location evidence="1">Cytoplasm</location>
    </subcellularLocation>
</comment>
<dbReference type="GO" id="GO:0003700">
    <property type="term" value="F:DNA-binding transcription factor activity"/>
    <property type="evidence" value="ECO:0007669"/>
    <property type="project" value="InterPro"/>
</dbReference>
<reference evidence="11" key="1">
    <citation type="submission" date="2022-08" db="EMBL/GenBank/DDBJ databases">
        <title>The genomic sequence of strain Paenibacillus sp. SCIV0701.</title>
        <authorList>
            <person name="Zhao H."/>
        </authorList>
    </citation>
    <scope>NUCLEOTIDE SEQUENCE</scope>
    <source>
        <strain evidence="11">SCIV0701</strain>
    </source>
</reference>
<dbReference type="GO" id="GO:0043565">
    <property type="term" value="F:sequence-specific DNA binding"/>
    <property type="evidence" value="ECO:0007669"/>
    <property type="project" value="InterPro"/>
</dbReference>
<dbReference type="AlphaFoldDB" id="A0A9X2SAK4"/>
<accession>A0A9X2SAK4</accession>
<dbReference type="Gene3D" id="1.10.10.60">
    <property type="entry name" value="Homeodomain-like"/>
    <property type="match status" value="2"/>
</dbReference>
<dbReference type="CDD" id="cd17536">
    <property type="entry name" value="REC_YesN-like"/>
    <property type="match status" value="1"/>
</dbReference>
<dbReference type="PANTHER" id="PTHR42713">
    <property type="entry name" value="HISTIDINE KINASE-RELATED"/>
    <property type="match status" value="1"/>
</dbReference>
<proteinExistence type="predicted"/>
<dbReference type="InterPro" id="IPR018060">
    <property type="entry name" value="HTH_AraC"/>
</dbReference>
<dbReference type="SMART" id="SM00448">
    <property type="entry name" value="REC"/>
    <property type="match status" value="1"/>
</dbReference>
<evidence type="ECO:0000256" key="1">
    <source>
        <dbReference type="ARBA" id="ARBA00004496"/>
    </source>
</evidence>
<evidence type="ECO:0000256" key="5">
    <source>
        <dbReference type="ARBA" id="ARBA00023015"/>
    </source>
</evidence>
<evidence type="ECO:0000256" key="2">
    <source>
        <dbReference type="ARBA" id="ARBA00022490"/>
    </source>
</evidence>
<feature type="domain" description="Response regulatory" evidence="10">
    <location>
        <begin position="1"/>
        <end position="117"/>
    </location>
</feature>
<name>A0A9X2SAK4_9BACL</name>
<keyword evidence="6" id="KW-0238">DNA-binding</keyword>
<dbReference type="Gene3D" id="3.40.50.2300">
    <property type="match status" value="1"/>
</dbReference>
<dbReference type="SMART" id="SM00342">
    <property type="entry name" value="HTH_ARAC"/>
    <property type="match status" value="1"/>
</dbReference>
<dbReference type="EMBL" id="JANIPJ010000015">
    <property type="protein sequence ID" value="MCR2806090.1"/>
    <property type="molecule type" value="Genomic_DNA"/>
</dbReference>
<evidence type="ECO:0000256" key="7">
    <source>
        <dbReference type="ARBA" id="ARBA00023163"/>
    </source>
</evidence>
<dbReference type="PROSITE" id="PS50110">
    <property type="entry name" value="RESPONSE_REGULATORY"/>
    <property type="match status" value="1"/>
</dbReference>
<comment type="caution">
    <text evidence="11">The sequence shown here is derived from an EMBL/GenBank/DDBJ whole genome shotgun (WGS) entry which is preliminary data.</text>
</comment>
<dbReference type="SUPFAM" id="SSF52172">
    <property type="entry name" value="CheY-like"/>
    <property type="match status" value="1"/>
</dbReference>
<evidence type="ECO:0000313" key="12">
    <source>
        <dbReference type="Proteomes" id="UP001141950"/>
    </source>
</evidence>
<keyword evidence="5" id="KW-0805">Transcription regulation</keyword>
<dbReference type="InterPro" id="IPR009057">
    <property type="entry name" value="Homeodomain-like_sf"/>
</dbReference>
<evidence type="ECO:0000259" key="10">
    <source>
        <dbReference type="PROSITE" id="PS50110"/>
    </source>
</evidence>
<sequence length="240" mass="27229">MIVDDEEMIRRGLNKILSNMGLDINVIGSYGNGQDAWTHISMLEDGELDVLITDIKMPMMDGLTLVEKVKGKPIKTIVLSGFSEFEYARKALRHGVMDYLLKPVDKSSLHQLLLEARQAKEKADSAQPAEREKDYSAVSRVRAILEAEYGNCPEMEELAEHVGMSANYLSRLFKQETGETITDYLIGVRIAKAKQFLHDHPHMKNYEIAQLVGYGDPVYFNKLFKKMVGVTPKEYRSRAE</sequence>
<evidence type="ECO:0000256" key="4">
    <source>
        <dbReference type="ARBA" id="ARBA00023012"/>
    </source>
</evidence>
<dbReference type="Proteomes" id="UP001141950">
    <property type="component" value="Unassembled WGS sequence"/>
</dbReference>
<keyword evidence="4" id="KW-0902">Two-component regulatory system</keyword>
<feature type="modified residue" description="4-aspartylphosphate" evidence="8">
    <location>
        <position position="54"/>
    </location>
</feature>
<dbReference type="InterPro" id="IPR001789">
    <property type="entry name" value="Sig_transdc_resp-reg_receiver"/>
</dbReference>
<dbReference type="InterPro" id="IPR011006">
    <property type="entry name" value="CheY-like_superfamily"/>
</dbReference>
<gene>
    <name evidence="11" type="ORF">NQZ67_19585</name>
</gene>
<dbReference type="PANTHER" id="PTHR42713:SF3">
    <property type="entry name" value="TRANSCRIPTIONAL REGULATORY PROTEIN HPTR"/>
    <property type="match status" value="1"/>
</dbReference>
<dbReference type="Pfam" id="PF00072">
    <property type="entry name" value="Response_reg"/>
    <property type="match status" value="1"/>
</dbReference>
<keyword evidence="2" id="KW-0963">Cytoplasm</keyword>
<keyword evidence="7" id="KW-0804">Transcription</keyword>
<evidence type="ECO:0000313" key="11">
    <source>
        <dbReference type="EMBL" id="MCR2806090.1"/>
    </source>
</evidence>
<evidence type="ECO:0000256" key="3">
    <source>
        <dbReference type="ARBA" id="ARBA00022553"/>
    </source>
</evidence>
<dbReference type="Pfam" id="PF12833">
    <property type="entry name" value="HTH_18"/>
    <property type="match status" value="1"/>
</dbReference>
<dbReference type="PROSITE" id="PS01124">
    <property type="entry name" value="HTH_ARAC_FAMILY_2"/>
    <property type="match status" value="1"/>
</dbReference>
<dbReference type="GO" id="GO:0005737">
    <property type="term" value="C:cytoplasm"/>
    <property type="evidence" value="ECO:0007669"/>
    <property type="project" value="UniProtKB-SubCell"/>
</dbReference>
<feature type="domain" description="HTH araC/xylS-type" evidence="9">
    <location>
        <begin position="139"/>
        <end position="238"/>
    </location>
</feature>
<dbReference type="InterPro" id="IPR020449">
    <property type="entry name" value="Tscrpt_reg_AraC-type_HTH"/>
</dbReference>
<dbReference type="SUPFAM" id="SSF46689">
    <property type="entry name" value="Homeodomain-like"/>
    <property type="match status" value="2"/>
</dbReference>
<dbReference type="GO" id="GO:0000160">
    <property type="term" value="P:phosphorelay signal transduction system"/>
    <property type="evidence" value="ECO:0007669"/>
    <property type="project" value="UniProtKB-KW"/>
</dbReference>
<protein>
    <submittedName>
        <fullName evidence="11">Response regulator</fullName>
    </submittedName>
</protein>
<dbReference type="InterPro" id="IPR051552">
    <property type="entry name" value="HptR"/>
</dbReference>
<evidence type="ECO:0000256" key="8">
    <source>
        <dbReference type="PROSITE-ProRule" id="PRU00169"/>
    </source>
</evidence>
<organism evidence="11 12">
    <name type="scientific">Paenibacillus soyae</name>
    <dbReference type="NCBI Taxonomy" id="2969249"/>
    <lineage>
        <taxon>Bacteria</taxon>
        <taxon>Bacillati</taxon>
        <taxon>Bacillota</taxon>
        <taxon>Bacilli</taxon>
        <taxon>Bacillales</taxon>
        <taxon>Paenibacillaceae</taxon>
        <taxon>Paenibacillus</taxon>
    </lineage>
</organism>
<keyword evidence="12" id="KW-1185">Reference proteome</keyword>